<feature type="region of interest" description="Disordered" evidence="1">
    <location>
        <begin position="195"/>
        <end position="214"/>
    </location>
</feature>
<feature type="region of interest" description="Disordered" evidence="1">
    <location>
        <begin position="111"/>
        <end position="188"/>
    </location>
</feature>
<dbReference type="InterPro" id="IPR022062">
    <property type="entry name" value="DUF3618"/>
</dbReference>
<dbReference type="Proteomes" id="UP000005954">
    <property type="component" value="Unassembled WGS sequence"/>
</dbReference>
<evidence type="ECO:0000313" key="2">
    <source>
        <dbReference type="EMBL" id="EAP77861.1"/>
    </source>
</evidence>
<dbReference type="eggNOG" id="ENOG5032S24">
    <property type="taxonomic scope" value="Bacteria"/>
</dbReference>
<feature type="compositionally biased region" description="Basic and acidic residues" evidence="1">
    <location>
        <begin position="204"/>
        <end position="214"/>
    </location>
</feature>
<evidence type="ECO:0000256" key="1">
    <source>
        <dbReference type="SAM" id="MobiDB-lite"/>
    </source>
</evidence>
<dbReference type="STRING" id="89187.ISM_06190"/>
<keyword evidence="3" id="KW-1185">Reference proteome</keyword>
<feature type="region of interest" description="Disordered" evidence="1">
    <location>
        <begin position="338"/>
        <end position="387"/>
    </location>
</feature>
<evidence type="ECO:0000313" key="3">
    <source>
        <dbReference type="Proteomes" id="UP000005954"/>
    </source>
</evidence>
<organism evidence="2 3">
    <name type="scientific">Roseovarius nubinhibens (strain ATCC BAA-591 / DSM 15170 / ISM)</name>
    <dbReference type="NCBI Taxonomy" id="89187"/>
    <lineage>
        <taxon>Bacteria</taxon>
        <taxon>Pseudomonadati</taxon>
        <taxon>Pseudomonadota</taxon>
        <taxon>Alphaproteobacteria</taxon>
        <taxon>Rhodobacterales</taxon>
        <taxon>Roseobacteraceae</taxon>
        <taxon>Roseovarius</taxon>
    </lineage>
</organism>
<dbReference type="AlphaFoldDB" id="A3SKI0"/>
<gene>
    <name evidence="2" type="ORF">ISM_06190</name>
</gene>
<comment type="caution">
    <text evidence="2">The sequence shown here is derived from an EMBL/GenBank/DDBJ whole genome shotgun (WGS) entry which is preliminary data.</text>
</comment>
<sequence length="387" mass="41288">MTNDTRSPEEIERDIERERQGLSRTLDELQHRFSLDGLTHQLSQGLRDHAGDIGQSVSQAVKRNPTALAVTGIGLAWLILGDRSSRKHDSDVRHYSTLRHHGDARHDAYGARDREGAAQGASGGYDADTGPSWARTETLPLHGSPRHGFAGTGGIRDRSSHSADAPEGQSDGLTTAASDAAHAAADRARDLGDGISSAAGSARDGLRDTARSAADRAKALRERLAEGTEQLSEEARNRVIAARERAVEARDAAMARARQTRERASDLYEEHPLVAGALAVAVGAAIGAALPRSRTEDAYLGQHSDALMDEAERIFAEEKAKLGEVARAAGEEAKKVARETKADLDENAPGDKDFADALKDKARQSGARVAEAAKSEADKQDLGTVKH</sequence>
<reference evidence="2 3" key="1">
    <citation type="submission" date="2005-12" db="EMBL/GenBank/DDBJ databases">
        <authorList>
            <person name="Moran M.A."/>
            <person name="Ferriera S."/>
            <person name="Johnson J."/>
            <person name="Kravitz S."/>
            <person name="Halpern A."/>
            <person name="Remington K."/>
            <person name="Beeson K."/>
            <person name="Tran B."/>
            <person name="Rogers Y.-H."/>
            <person name="Friedman R."/>
            <person name="Venter J.C."/>
        </authorList>
    </citation>
    <scope>NUCLEOTIDE SEQUENCE [LARGE SCALE GENOMIC DNA]</scope>
    <source>
        <strain evidence="3">ATCC BAA-591 / DSM 15170 / ISM</strain>
    </source>
</reference>
<dbReference type="Pfam" id="PF12277">
    <property type="entry name" value="DUF3618"/>
    <property type="match status" value="1"/>
</dbReference>
<dbReference type="RefSeq" id="WP_009813262.1">
    <property type="nucleotide sequence ID" value="NZ_CH724156.1"/>
</dbReference>
<evidence type="ECO:0008006" key="4">
    <source>
        <dbReference type="Google" id="ProtNLM"/>
    </source>
</evidence>
<dbReference type="EMBL" id="AALY01000001">
    <property type="protein sequence ID" value="EAP77861.1"/>
    <property type="molecule type" value="Genomic_DNA"/>
</dbReference>
<proteinExistence type="predicted"/>
<dbReference type="HOGENOM" id="CLU_056527_0_0_5"/>
<accession>A3SKI0</accession>
<name>A3SKI0_ROSNI</name>
<protein>
    <recommendedName>
        <fullName evidence="4">DUF3618 domain-containing protein</fullName>
    </recommendedName>
</protein>
<feature type="compositionally biased region" description="Basic and acidic residues" evidence="1">
    <location>
        <begin position="371"/>
        <end position="381"/>
    </location>
</feature>
<dbReference type="OrthoDB" id="7471221at2"/>
<feature type="compositionally biased region" description="Basic and acidic residues" evidence="1">
    <location>
        <begin position="338"/>
        <end position="363"/>
    </location>
</feature>